<evidence type="ECO:0000259" key="8">
    <source>
        <dbReference type="SMART" id="SM00829"/>
    </source>
</evidence>
<evidence type="ECO:0000313" key="10">
    <source>
        <dbReference type="Proteomes" id="UP000001095"/>
    </source>
</evidence>
<keyword evidence="6" id="KW-0560">Oxidoreductase</keyword>
<dbReference type="PATRIC" id="fig|883079.3.peg.214"/>
<evidence type="ECO:0000256" key="5">
    <source>
        <dbReference type="ARBA" id="ARBA00022833"/>
    </source>
</evidence>
<dbReference type="InterPro" id="IPR011032">
    <property type="entry name" value="GroES-like_sf"/>
</dbReference>
<evidence type="ECO:0000256" key="4">
    <source>
        <dbReference type="ARBA" id="ARBA00022723"/>
    </source>
</evidence>
<evidence type="ECO:0000256" key="7">
    <source>
        <dbReference type="RuleBase" id="RU361277"/>
    </source>
</evidence>
<accession>K8PJ44</accession>
<evidence type="ECO:0000256" key="3">
    <source>
        <dbReference type="ARBA" id="ARBA00013190"/>
    </source>
</evidence>
<comment type="similarity">
    <text evidence="2 7">Belongs to the zinc-containing alcohol dehydrogenase family.</text>
</comment>
<dbReference type="OrthoDB" id="9806940at2"/>
<proteinExistence type="inferred from homology"/>
<protein>
    <recommendedName>
        <fullName evidence="3">alcohol dehydrogenase</fullName>
        <ecNumber evidence="3">1.1.1.1</ecNumber>
    </recommendedName>
</protein>
<dbReference type="GO" id="GO:0008270">
    <property type="term" value="F:zinc ion binding"/>
    <property type="evidence" value="ECO:0007669"/>
    <property type="project" value="InterPro"/>
</dbReference>
<name>K8PJ44_9BRAD</name>
<keyword evidence="10" id="KW-1185">Reference proteome</keyword>
<organism evidence="9 10">
    <name type="scientific">Afipia clevelandensis ATCC 49720</name>
    <dbReference type="NCBI Taxonomy" id="883079"/>
    <lineage>
        <taxon>Bacteria</taxon>
        <taxon>Pseudomonadati</taxon>
        <taxon>Pseudomonadota</taxon>
        <taxon>Alphaproteobacteria</taxon>
        <taxon>Hyphomicrobiales</taxon>
        <taxon>Nitrobacteraceae</taxon>
        <taxon>Afipia</taxon>
    </lineage>
</organism>
<keyword evidence="4 7" id="KW-0479">Metal-binding</keyword>
<dbReference type="RefSeq" id="WP_002711071.1">
    <property type="nucleotide sequence ID" value="NZ_KB375281.1"/>
</dbReference>
<dbReference type="PROSITE" id="PS00059">
    <property type="entry name" value="ADH_ZINC"/>
    <property type="match status" value="1"/>
</dbReference>
<comment type="cofactor">
    <cofactor evidence="1 7">
        <name>Zn(2+)</name>
        <dbReference type="ChEBI" id="CHEBI:29105"/>
    </cofactor>
</comment>
<dbReference type="InterPro" id="IPR013149">
    <property type="entry name" value="ADH-like_C"/>
</dbReference>
<dbReference type="SUPFAM" id="SSF51735">
    <property type="entry name" value="NAD(P)-binding Rossmann-fold domains"/>
    <property type="match status" value="1"/>
</dbReference>
<dbReference type="InterPro" id="IPR036291">
    <property type="entry name" value="NAD(P)-bd_dom_sf"/>
</dbReference>
<dbReference type="PANTHER" id="PTHR42940:SF8">
    <property type="entry name" value="VACUOLAR PROTEIN SORTING-ASSOCIATED PROTEIN 11"/>
    <property type="match status" value="1"/>
</dbReference>
<feature type="domain" description="Enoyl reductase (ER)" evidence="8">
    <location>
        <begin position="11"/>
        <end position="349"/>
    </location>
</feature>
<evidence type="ECO:0000256" key="2">
    <source>
        <dbReference type="ARBA" id="ARBA00008072"/>
    </source>
</evidence>
<dbReference type="SUPFAM" id="SSF50129">
    <property type="entry name" value="GroES-like"/>
    <property type="match status" value="1"/>
</dbReference>
<dbReference type="Gene3D" id="3.90.180.10">
    <property type="entry name" value="Medium-chain alcohol dehydrogenases, catalytic domain"/>
    <property type="match status" value="1"/>
</dbReference>
<dbReference type="Pfam" id="PF00107">
    <property type="entry name" value="ADH_zinc_N"/>
    <property type="match status" value="1"/>
</dbReference>
<keyword evidence="5 7" id="KW-0862">Zinc</keyword>
<dbReference type="EC" id="1.1.1.1" evidence="3"/>
<dbReference type="Proteomes" id="UP000001095">
    <property type="component" value="Unassembled WGS sequence"/>
</dbReference>
<dbReference type="HOGENOM" id="CLU_026673_11_2_5"/>
<dbReference type="CDD" id="cd08240">
    <property type="entry name" value="6_hydroxyhexanoate_dh_like"/>
    <property type="match status" value="1"/>
</dbReference>
<reference evidence="9 10" key="1">
    <citation type="submission" date="2012-04" db="EMBL/GenBank/DDBJ databases">
        <title>The Genome Sequence of Afipia clevelandensis ATCC 49720.</title>
        <authorList>
            <consortium name="The Broad Institute Genome Sequencing Platform"/>
            <person name="Earl A."/>
            <person name="Ward D."/>
            <person name="Feldgarden M."/>
            <person name="Gevers D."/>
            <person name="Huys G."/>
            <person name="Walker B."/>
            <person name="Young S.K."/>
            <person name="Zeng Q."/>
            <person name="Gargeya S."/>
            <person name="Fitzgerald M."/>
            <person name="Haas B."/>
            <person name="Abouelleil A."/>
            <person name="Alvarado L."/>
            <person name="Arachchi H.M."/>
            <person name="Berlin A."/>
            <person name="Chapman S.B."/>
            <person name="Goldberg J."/>
            <person name="Griggs A."/>
            <person name="Gujja S."/>
            <person name="Hansen M."/>
            <person name="Howarth C."/>
            <person name="Imamovic A."/>
            <person name="Larimer J."/>
            <person name="McCowen C."/>
            <person name="Montmayeur A."/>
            <person name="Murphy C."/>
            <person name="Neiman D."/>
            <person name="Pearson M."/>
            <person name="Priest M."/>
            <person name="Roberts A."/>
            <person name="Saif S."/>
            <person name="Shea T."/>
            <person name="Sisk P."/>
            <person name="Sykes S."/>
            <person name="Wortman J."/>
            <person name="Nusbaum C."/>
            <person name="Birren B."/>
        </authorList>
    </citation>
    <scope>NUCLEOTIDE SEQUENCE [LARGE SCALE GENOMIC DNA]</scope>
    <source>
        <strain evidence="9 10">ATCC 49720</strain>
    </source>
</reference>
<dbReference type="InterPro" id="IPR020843">
    <property type="entry name" value="ER"/>
</dbReference>
<dbReference type="InterPro" id="IPR002328">
    <property type="entry name" value="ADH_Zn_CS"/>
</dbReference>
<dbReference type="Gene3D" id="3.40.50.720">
    <property type="entry name" value="NAD(P)-binding Rossmann-like Domain"/>
    <property type="match status" value="1"/>
</dbReference>
<evidence type="ECO:0000256" key="6">
    <source>
        <dbReference type="ARBA" id="ARBA00023002"/>
    </source>
</evidence>
<evidence type="ECO:0000313" key="9">
    <source>
        <dbReference type="EMBL" id="EKS42662.1"/>
    </source>
</evidence>
<dbReference type="EMBL" id="AGWY01000001">
    <property type="protein sequence ID" value="EKS42662.1"/>
    <property type="molecule type" value="Genomic_DNA"/>
</dbReference>
<sequence length="351" mass="36287">MKSFKVEEFNGPLKEVDAATPQPTGTQVLLKVKAAGVCHSDLHIWEGGYDLGHGRKPLSLKDRGVSLPLTMGHETVGEVVAFGPDAKGVAVGDVRLVYPWQGCGKCATCLTGDENMCIVKPSSLGVYCDGGYADHIMVRDPRYLLDLKGLDPVTAAPYACSGVTTYSAIKKLQDVIDRPIVIFGAGGLGLMALTLLKAMGGKGAIVVDIDPGKRDAAMKAGALAAVDGAAPDALQQIAAKAGGPILGAIDLVGNSATATLGFDCLSKGGKLVMVGLFGGGAPWALPLIPIKAVTIQGSYVGSLSETQELIDLVREKKIPAIPVTTLPLNQADTALQDLKKGKLVGRAVLVP</sequence>
<dbReference type="Pfam" id="PF08240">
    <property type="entry name" value="ADH_N"/>
    <property type="match status" value="1"/>
</dbReference>
<gene>
    <name evidence="9" type="ORF">HMPREF9696_00205</name>
</gene>
<dbReference type="InterPro" id="IPR013154">
    <property type="entry name" value="ADH-like_N"/>
</dbReference>
<dbReference type="PANTHER" id="PTHR42940">
    <property type="entry name" value="ALCOHOL DEHYDROGENASE 1-RELATED"/>
    <property type="match status" value="1"/>
</dbReference>
<evidence type="ECO:0000256" key="1">
    <source>
        <dbReference type="ARBA" id="ARBA00001947"/>
    </source>
</evidence>
<dbReference type="AlphaFoldDB" id="K8PJ44"/>
<dbReference type="GO" id="GO:0004022">
    <property type="term" value="F:alcohol dehydrogenase (NAD+) activity"/>
    <property type="evidence" value="ECO:0007669"/>
    <property type="project" value="UniProtKB-EC"/>
</dbReference>
<comment type="caution">
    <text evidence="9">The sequence shown here is derived from an EMBL/GenBank/DDBJ whole genome shotgun (WGS) entry which is preliminary data.</text>
</comment>
<dbReference type="SMART" id="SM00829">
    <property type="entry name" value="PKS_ER"/>
    <property type="match status" value="1"/>
</dbReference>